<dbReference type="EMBL" id="PYLQ01000021">
    <property type="protein sequence ID" value="PST38221.1"/>
    <property type="molecule type" value="Genomic_DNA"/>
</dbReference>
<dbReference type="AlphaFoldDB" id="A0A2T3FSJ6"/>
<evidence type="ECO:0000313" key="3">
    <source>
        <dbReference type="Proteomes" id="UP000240974"/>
    </source>
</evidence>
<proteinExistence type="predicted"/>
<keyword evidence="3" id="KW-1185">Reference proteome</keyword>
<dbReference type="Pfam" id="PF16152">
    <property type="entry name" value="DUF4860"/>
    <property type="match status" value="1"/>
</dbReference>
<keyword evidence="1" id="KW-0472">Membrane</keyword>
<reference evidence="2 3" key="1">
    <citation type="journal article" date="2019" name="Int. J. Syst. Evol. Microbiol.">
        <title>Faecalibacillus intestinalis gen. nov., sp. nov. and Faecalibacillus faecis sp. nov., isolated from human faeces.</title>
        <authorList>
            <person name="Seo B."/>
            <person name="Jeon K."/>
            <person name="Baek I."/>
            <person name="Lee Y.M."/>
            <person name="Baek K."/>
            <person name="Ko G."/>
        </authorList>
    </citation>
    <scope>NUCLEOTIDE SEQUENCE [LARGE SCALE GENOMIC DNA]</scope>
    <source>
        <strain evidence="2 3">SNUG30099</strain>
    </source>
</reference>
<keyword evidence="1" id="KW-0812">Transmembrane</keyword>
<protein>
    <submittedName>
        <fullName evidence="2">DUF4860 domain-containing protein</fullName>
    </submittedName>
</protein>
<gene>
    <name evidence="2" type="ORF">C7U54_11915</name>
</gene>
<name>A0A2T3FSJ6_9FIRM</name>
<organism evidence="2 3">
    <name type="scientific">Faecalibacillus intestinalis</name>
    <dbReference type="NCBI Taxonomy" id="1982626"/>
    <lineage>
        <taxon>Bacteria</taxon>
        <taxon>Bacillati</taxon>
        <taxon>Bacillota</taxon>
        <taxon>Erysipelotrichia</taxon>
        <taxon>Erysipelotrichales</taxon>
        <taxon>Coprobacillaceae</taxon>
        <taxon>Faecalibacillus</taxon>
    </lineage>
</organism>
<dbReference type="PROSITE" id="PS51257">
    <property type="entry name" value="PROKAR_LIPOPROTEIN"/>
    <property type="match status" value="1"/>
</dbReference>
<comment type="caution">
    <text evidence="2">The sequence shown here is derived from an EMBL/GenBank/DDBJ whole genome shotgun (WGS) entry which is preliminary data.</text>
</comment>
<accession>A0A2T3FSJ6</accession>
<feature type="transmembrane region" description="Helical" evidence="1">
    <location>
        <begin position="12"/>
        <end position="35"/>
    </location>
</feature>
<evidence type="ECO:0000256" key="1">
    <source>
        <dbReference type="SAM" id="Phobius"/>
    </source>
</evidence>
<sequence>MNKNKHVIDMIFPIALFFVFISSCFIVLILSFHTYRKTVQLEQSNYQTRTALSYITQKIHQNDLIDSVSLQQIDQKDVLVLKSSYSQGKYTTYLYEDKGYLKELFISNQLEFDKDDGKKIIPVSHLKMQQINPYLYHFSCIVDHKEINTNVAIQSK</sequence>
<evidence type="ECO:0000313" key="2">
    <source>
        <dbReference type="EMBL" id="PST38221.1"/>
    </source>
</evidence>
<keyword evidence="1" id="KW-1133">Transmembrane helix</keyword>
<dbReference type="RefSeq" id="WP_107030444.1">
    <property type="nucleotide sequence ID" value="NZ_JAQDCP010000003.1"/>
</dbReference>
<dbReference type="InterPro" id="IPR032340">
    <property type="entry name" value="DUF4860"/>
</dbReference>
<dbReference type="Proteomes" id="UP000240974">
    <property type="component" value="Unassembled WGS sequence"/>
</dbReference>